<feature type="non-terminal residue" evidence="1">
    <location>
        <position position="243"/>
    </location>
</feature>
<evidence type="ECO:0000313" key="1">
    <source>
        <dbReference type="EMBL" id="GAG38367.1"/>
    </source>
</evidence>
<feature type="non-terminal residue" evidence="1">
    <location>
        <position position="1"/>
    </location>
</feature>
<dbReference type="AlphaFoldDB" id="X0XSR6"/>
<dbReference type="EMBL" id="BARS01048610">
    <property type="protein sequence ID" value="GAG38367.1"/>
    <property type="molecule type" value="Genomic_DNA"/>
</dbReference>
<sequence>PTVRTAFSGEFELCALSDVDADDDLLRSITPRAWAKAAFCDYYPPPPYSHLMTRPEELERSPYTTLFAALANLPKTAIGLYQILFAPVSPRHDWHRNVRTLLDLEYQIKLLGGLTTTQRYPQQAPSGPLHQMAMDVEVKAHNDKPFFAAAVRIAVINGQHRSESLLQSLAVIGSVIQHGGRPLNVLTDDDYRSRLSPEAIRLLFAAGLTHRPGFLVNSEELSSWVHIPPPKETEHHQERMNTL</sequence>
<gene>
    <name evidence="1" type="ORF">S01H1_72826</name>
</gene>
<accession>X0XSR6</accession>
<proteinExistence type="predicted"/>
<name>X0XSR6_9ZZZZ</name>
<protein>
    <submittedName>
        <fullName evidence="1">Uncharacterized protein</fullName>
    </submittedName>
</protein>
<comment type="caution">
    <text evidence="1">The sequence shown here is derived from an EMBL/GenBank/DDBJ whole genome shotgun (WGS) entry which is preliminary data.</text>
</comment>
<reference evidence="1" key="1">
    <citation type="journal article" date="2014" name="Front. Microbiol.">
        <title>High frequency of phylogenetically diverse reductive dehalogenase-homologous genes in deep subseafloor sedimentary metagenomes.</title>
        <authorList>
            <person name="Kawai M."/>
            <person name="Futagami T."/>
            <person name="Toyoda A."/>
            <person name="Takaki Y."/>
            <person name="Nishi S."/>
            <person name="Hori S."/>
            <person name="Arai W."/>
            <person name="Tsubouchi T."/>
            <person name="Morono Y."/>
            <person name="Uchiyama I."/>
            <person name="Ito T."/>
            <person name="Fujiyama A."/>
            <person name="Inagaki F."/>
            <person name="Takami H."/>
        </authorList>
    </citation>
    <scope>NUCLEOTIDE SEQUENCE</scope>
    <source>
        <strain evidence="1">Expedition CK06-06</strain>
    </source>
</reference>
<organism evidence="1">
    <name type="scientific">marine sediment metagenome</name>
    <dbReference type="NCBI Taxonomy" id="412755"/>
    <lineage>
        <taxon>unclassified sequences</taxon>
        <taxon>metagenomes</taxon>
        <taxon>ecological metagenomes</taxon>
    </lineage>
</organism>